<dbReference type="HOGENOM" id="CLU_897495_0_0_1"/>
<accession>M2YL72</accession>
<evidence type="ECO:0000313" key="1">
    <source>
        <dbReference type="EMBL" id="EME78485.1"/>
    </source>
</evidence>
<proteinExistence type="predicted"/>
<protein>
    <submittedName>
        <fullName evidence="1">Uncharacterized protein</fullName>
    </submittedName>
</protein>
<keyword evidence="2" id="KW-1185">Reference proteome</keyword>
<organism evidence="1 2">
    <name type="scientific">Pseudocercospora fijiensis (strain CIRAD86)</name>
    <name type="common">Black leaf streak disease fungus</name>
    <name type="synonym">Mycosphaerella fijiensis</name>
    <dbReference type="NCBI Taxonomy" id="383855"/>
    <lineage>
        <taxon>Eukaryota</taxon>
        <taxon>Fungi</taxon>
        <taxon>Dikarya</taxon>
        <taxon>Ascomycota</taxon>
        <taxon>Pezizomycotina</taxon>
        <taxon>Dothideomycetes</taxon>
        <taxon>Dothideomycetidae</taxon>
        <taxon>Mycosphaerellales</taxon>
        <taxon>Mycosphaerellaceae</taxon>
        <taxon>Pseudocercospora</taxon>
    </lineage>
</organism>
<dbReference type="EMBL" id="KB446563">
    <property type="protein sequence ID" value="EME78485.1"/>
    <property type="molecule type" value="Genomic_DNA"/>
</dbReference>
<dbReference type="GeneID" id="19333968"/>
<evidence type="ECO:0000313" key="2">
    <source>
        <dbReference type="Proteomes" id="UP000016932"/>
    </source>
</evidence>
<dbReference type="RefSeq" id="XP_007930855.1">
    <property type="nucleotide sequence ID" value="XM_007932664.1"/>
</dbReference>
<sequence length="310" mass="35218">MPTSLMGGRYPAESRISWRIWAAMPILHPNAVLATGERHVFPVALGFHVEVKKEIFGEEGLMSFDVVRKVRCREKGSMSFGVVRKVRCREKGSMSFDLMRKVRCHEKGSMSRRRFGEDGTVCEEKRSCQFMTADFVSSRLGTHHRSSPLSALSNVVKRESGPDPLKDDQAWECFEPHRYCHIIIMQDTLIPYAQRTSAITQDGKGCRTRKLQMSSRTALPSALSYRGIQFRDCSLAFHVKPSGPEISAQVTCAEDVTPECYPSRLGRASQARTIKLYNRPIDVFIHFCSKRVHIALSVIVFKLCIEREAW</sequence>
<dbReference type="KEGG" id="pfj:MYCFIDRAFT_178628"/>
<gene>
    <name evidence="1" type="ORF">MYCFIDRAFT_178628</name>
</gene>
<name>M2YL72_PSEFD</name>
<reference evidence="1 2" key="1">
    <citation type="journal article" date="2012" name="PLoS Pathog.">
        <title>Diverse lifestyles and strategies of plant pathogenesis encoded in the genomes of eighteen Dothideomycetes fungi.</title>
        <authorList>
            <person name="Ohm R.A."/>
            <person name="Feau N."/>
            <person name="Henrissat B."/>
            <person name="Schoch C.L."/>
            <person name="Horwitz B.A."/>
            <person name="Barry K.W."/>
            <person name="Condon B.J."/>
            <person name="Copeland A.C."/>
            <person name="Dhillon B."/>
            <person name="Glaser F."/>
            <person name="Hesse C.N."/>
            <person name="Kosti I."/>
            <person name="LaButti K."/>
            <person name="Lindquist E.A."/>
            <person name="Lucas S."/>
            <person name="Salamov A.A."/>
            <person name="Bradshaw R.E."/>
            <person name="Ciuffetti L."/>
            <person name="Hamelin R.C."/>
            <person name="Kema G.H.J."/>
            <person name="Lawrence C."/>
            <person name="Scott J.A."/>
            <person name="Spatafora J.W."/>
            <person name="Turgeon B.G."/>
            <person name="de Wit P.J.G.M."/>
            <person name="Zhong S."/>
            <person name="Goodwin S.B."/>
            <person name="Grigoriev I.V."/>
        </authorList>
    </citation>
    <scope>NUCLEOTIDE SEQUENCE [LARGE SCALE GENOMIC DNA]</scope>
    <source>
        <strain evidence="1 2">CIRAD86</strain>
    </source>
</reference>
<dbReference type="AlphaFoldDB" id="M2YL72"/>
<dbReference type="VEuPathDB" id="FungiDB:MYCFIDRAFT_178628"/>
<dbReference type="Proteomes" id="UP000016932">
    <property type="component" value="Unassembled WGS sequence"/>
</dbReference>